<evidence type="ECO:0000313" key="1">
    <source>
        <dbReference type="EMBL" id="BAM20829.1"/>
    </source>
</evidence>
<sequence>MFEMHALSERVRFILIEFDLRQIMFKININVCNKVTLKPSNTHIHRHCTMKGMLKICYEHPLPLRLSYTKM</sequence>
<dbReference type="EMBL" id="AK405639">
    <property type="protein sequence ID" value="BAM20829.1"/>
    <property type="molecule type" value="mRNA"/>
</dbReference>
<organism evidence="1">
    <name type="scientific">Papilio polytes</name>
    <name type="common">Common mormon</name>
    <name type="synonym">Swallowtail butterfly</name>
    <dbReference type="NCBI Taxonomy" id="76194"/>
    <lineage>
        <taxon>Eukaryota</taxon>
        <taxon>Metazoa</taxon>
        <taxon>Ecdysozoa</taxon>
        <taxon>Arthropoda</taxon>
        <taxon>Hexapoda</taxon>
        <taxon>Insecta</taxon>
        <taxon>Pterygota</taxon>
        <taxon>Neoptera</taxon>
        <taxon>Endopterygota</taxon>
        <taxon>Lepidoptera</taxon>
        <taxon>Glossata</taxon>
        <taxon>Ditrysia</taxon>
        <taxon>Papilionoidea</taxon>
        <taxon>Papilionidae</taxon>
        <taxon>Papilioninae</taxon>
        <taxon>Papilio</taxon>
    </lineage>
</organism>
<protein>
    <submittedName>
        <fullName evidence="1">Uncharacterized protein</fullName>
    </submittedName>
</protein>
<name>I4DSD9_PAPPL</name>
<reference evidence="1" key="1">
    <citation type="journal article" date="2012" name="BMC Biol.">
        <title>Comprehensive microarray-based analysis for stage-specific larval camouflage pattern-associated genes in the swallowtail butterfly, Papilio xuthus.</title>
        <authorList>
            <person name="Futahashi R."/>
            <person name="Shirataki H."/>
            <person name="Narita T."/>
            <person name="Mita K."/>
            <person name="Fujiwara H."/>
        </authorList>
    </citation>
    <scope>NUCLEOTIDE SEQUENCE</scope>
    <source>
        <tissue evidence="1">Epidermis</tissue>
    </source>
</reference>
<dbReference type="AlphaFoldDB" id="I4DSD9"/>
<proteinExistence type="evidence at transcript level"/>
<accession>I4DSD9</accession>